<feature type="transmembrane region" description="Helical" evidence="1">
    <location>
        <begin position="133"/>
        <end position="152"/>
    </location>
</feature>
<feature type="transmembrane region" description="Helical" evidence="1">
    <location>
        <begin position="286"/>
        <end position="304"/>
    </location>
</feature>
<dbReference type="EMBL" id="SPMZ01000049">
    <property type="protein sequence ID" value="NMQ20424.1"/>
    <property type="molecule type" value="Genomic_DNA"/>
</dbReference>
<proteinExistence type="predicted"/>
<dbReference type="RefSeq" id="WP_169249691.1">
    <property type="nucleotide sequence ID" value="NZ_SPMZ01000049.1"/>
</dbReference>
<feature type="transmembrane region" description="Helical" evidence="1">
    <location>
        <begin position="157"/>
        <end position="176"/>
    </location>
</feature>
<reference evidence="2 3" key="1">
    <citation type="submission" date="2019-03" db="EMBL/GenBank/DDBJ databases">
        <title>Metabolic reconstructions from genomes of highly enriched 'Candidatus Accumulibacter' and 'Candidatus Competibacter' bioreactor populations.</title>
        <authorList>
            <person name="Annavajhala M.K."/>
            <person name="Welles L."/>
            <person name="Abbas B."/>
            <person name="Sorokin D."/>
            <person name="Park H."/>
            <person name="Van Loosdrecht M."/>
            <person name="Chandran K."/>
        </authorList>
    </citation>
    <scope>NUCLEOTIDE SEQUENCE [LARGE SCALE GENOMIC DNA]</scope>
    <source>
        <strain evidence="2 3">SBR_G</strain>
    </source>
</reference>
<accession>A0ABX1TP20</accession>
<gene>
    <name evidence="2" type="ORF">E4P82_15230</name>
</gene>
<feature type="transmembrane region" description="Helical" evidence="1">
    <location>
        <begin position="260"/>
        <end position="279"/>
    </location>
</feature>
<feature type="transmembrane region" description="Helical" evidence="1">
    <location>
        <begin position="310"/>
        <end position="330"/>
    </location>
</feature>
<keyword evidence="3" id="KW-1185">Reference proteome</keyword>
<feature type="transmembrane region" description="Helical" evidence="1">
    <location>
        <begin position="101"/>
        <end position="127"/>
    </location>
</feature>
<evidence type="ECO:0000313" key="3">
    <source>
        <dbReference type="Proteomes" id="UP000760480"/>
    </source>
</evidence>
<dbReference type="Proteomes" id="UP000760480">
    <property type="component" value="Unassembled WGS sequence"/>
</dbReference>
<feature type="transmembrane region" description="Helical" evidence="1">
    <location>
        <begin position="48"/>
        <end position="69"/>
    </location>
</feature>
<evidence type="ECO:0000313" key="2">
    <source>
        <dbReference type="EMBL" id="NMQ20424.1"/>
    </source>
</evidence>
<feature type="transmembrane region" description="Helical" evidence="1">
    <location>
        <begin position="219"/>
        <end position="240"/>
    </location>
</feature>
<protein>
    <submittedName>
        <fullName evidence="2">DUF2157 domain-containing protein</fullName>
    </submittedName>
</protein>
<evidence type="ECO:0000256" key="1">
    <source>
        <dbReference type="SAM" id="Phobius"/>
    </source>
</evidence>
<sequence>MNPQSRNRRVRRELDELLREGLLDVAQHAQLSARYPLEGWDWRSLGRWFLLFGAISVMAGLVILGRTLFDFTLEKLAVLLGVATVASFGGAQWLKRTRPGLVLTASSLELLGGLLLLGLTFTLGAIFSTGSGNWPALLLIDLLVLLALSYALNNPLLLILSAVVFFGWFGGFTGYASGWGAYWFGMSYPLRFLAAALAIIAVAVIHQQSERGPLARYRGFFKIWLSGGLFFAEMALWLLSLFGNFDLESHRWHLGGPAELALFNLLWAGLNVALVWLGARLAMRMLTGYGATFLIIQIYTLFFAHLAEDLGWLLSLLITGGGALALTFWLEQRRREITGSKNPSPMDDPDF</sequence>
<keyword evidence="1" id="KW-1133">Transmembrane helix</keyword>
<feature type="transmembrane region" description="Helical" evidence="1">
    <location>
        <begin position="188"/>
        <end position="207"/>
    </location>
</feature>
<name>A0ABX1TP20_9GAMM</name>
<feature type="transmembrane region" description="Helical" evidence="1">
    <location>
        <begin position="75"/>
        <end position="94"/>
    </location>
</feature>
<organism evidence="2 3">
    <name type="scientific">Candidatus Competibacter phosphatis</name>
    <dbReference type="NCBI Taxonomy" id="221280"/>
    <lineage>
        <taxon>Bacteria</taxon>
        <taxon>Pseudomonadati</taxon>
        <taxon>Pseudomonadota</taxon>
        <taxon>Gammaproteobacteria</taxon>
        <taxon>Candidatus Competibacteraceae</taxon>
        <taxon>Candidatus Competibacter</taxon>
    </lineage>
</organism>
<keyword evidence="1" id="KW-0812">Transmembrane</keyword>
<keyword evidence="1" id="KW-0472">Membrane</keyword>
<comment type="caution">
    <text evidence="2">The sequence shown here is derived from an EMBL/GenBank/DDBJ whole genome shotgun (WGS) entry which is preliminary data.</text>
</comment>